<dbReference type="CDD" id="cd03808">
    <property type="entry name" value="GT4_CapM-like"/>
    <property type="match status" value="1"/>
</dbReference>
<dbReference type="Pfam" id="PF13439">
    <property type="entry name" value="Glyco_transf_4"/>
    <property type="match status" value="1"/>
</dbReference>
<protein>
    <submittedName>
        <fullName evidence="3">Glycosyltransferase</fullName>
    </submittedName>
</protein>
<evidence type="ECO:0000259" key="2">
    <source>
        <dbReference type="Pfam" id="PF13439"/>
    </source>
</evidence>
<dbReference type="GO" id="GO:1901135">
    <property type="term" value="P:carbohydrate derivative metabolic process"/>
    <property type="evidence" value="ECO:0007669"/>
    <property type="project" value="UniProtKB-ARBA"/>
</dbReference>
<evidence type="ECO:0000313" key="3">
    <source>
        <dbReference type="EMBL" id="MXJ07269.1"/>
    </source>
</evidence>
<dbReference type="InterPro" id="IPR001296">
    <property type="entry name" value="Glyco_trans_1"/>
</dbReference>
<reference evidence="3 4" key="1">
    <citation type="submission" date="2019-12" db="EMBL/GenBank/DDBJ databases">
        <title>Enteriobacteria Tanzani isolates_10434.</title>
        <authorList>
            <person name="Subbiah M."/>
            <person name="Call D."/>
        </authorList>
    </citation>
    <scope>NUCLEOTIDE SEQUENCE [LARGE SCALE GENOMIC DNA]</scope>
    <source>
        <strain evidence="3 4">10434wG3</strain>
    </source>
</reference>
<dbReference type="Proteomes" id="UP000447081">
    <property type="component" value="Unassembled WGS sequence"/>
</dbReference>
<dbReference type="PANTHER" id="PTHR12526">
    <property type="entry name" value="GLYCOSYLTRANSFERASE"/>
    <property type="match status" value="1"/>
</dbReference>
<accession>A0A8T6BGE2</accession>
<gene>
    <name evidence="3" type="ORF">GRW24_02015</name>
</gene>
<sequence>MRKRLAHIQVVPKMSGVQQISFDILKNLDPDEFDLYLICGDGTEIENFKKRFQSINVKVIVIPELKREICFSDIKAFFRLLALFKRHKIDIVHTNSTKPGVIARIAAKFAGVRKIVHTVHGIAFHAEMNTFKRLFYWLVEYFSCFFGDVNVLVNKHYLMYYPFINNMVVYNGVDFGQFTGSKSVSDQLHFAFMARLDDQKNPFEFIEAIKIIHDTHPHLLSNVKFTLAGDGELAEQCRFLIVRYGLENKVNMPGWIIDKNKFFSDVDVICQPSKWEAFGLVFAEAAYFKIPSIARAVEGVPEVIINGKTGLLYNKSEDELSVLMIKLINNPSLISELGEQAYSYVTNKFSLNTMLANYKQLYTS</sequence>
<dbReference type="RefSeq" id="WP_032259833.1">
    <property type="nucleotide sequence ID" value="NZ_CM125652.1"/>
</dbReference>
<dbReference type="Pfam" id="PF00534">
    <property type="entry name" value="Glycos_transf_1"/>
    <property type="match status" value="1"/>
</dbReference>
<comment type="caution">
    <text evidence="3">The sequence shown here is derived from an EMBL/GenBank/DDBJ whole genome shotgun (WGS) entry which is preliminary data.</text>
</comment>
<dbReference type="EMBL" id="WUIG01000009">
    <property type="protein sequence ID" value="MXJ07269.1"/>
    <property type="molecule type" value="Genomic_DNA"/>
</dbReference>
<dbReference type="InterPro" id="IPR028098">
    <property type="entry name" value="Glyco_trans_4-like_N"/>
</dbReference>
<dbReference type="SUPFAM" id="SSF53756">
    <property type="entry name" value="UDP-Glycosyltransferase/glycogen phosphorylase"/>
    <property type="match status" value="1"/>
</dbReference>
<feature type="domain" description="Glycosyl transferase family 1" evidence="1">
    <location>
        <begin position="184"/>
        <end position="342"/>
    </location>
</feature>
<dbReference type="GO" id="GO:0016757">
    <property type="term" value="F:glycosyltransferase activity"/>
    <property type="evidence" value="ECO:0007669"/>
    <property type="project" value="InterPro"/>
</dbReference>
<dbReference type="PANTHER" id="PTHR12526:SF630">
    <property type="entry name" value="GLYCOSYLTRANSFERASE"/>
    <property type="match status" value="1"/>
</dbReference>
<feature type="domain" description="Glycosyltransferase subfamily 4-like N-terminal" evidence="2">
    <location>
        <begin position="15"/>
        <end position="174"/>
    </location>
</feature>
<evidence type="ECO:0000259" key="1">
    <source>
        <dbReference type="Pfam" id="PF00534"/>
    </source>
</evidence>
<dbReference type="Gene3D" id="3.40.50.2000">
    <property type="entry name" value="Glycogen Phosphorylase B"/>
    <property type="match status" value="2"/>
</dbReference>
<name>A0A8T6BGE2_ECOLX</name>
<evidence type="ECO:0000313" key="4">
    <source>
        <dbReference type="Proteomes" id="UP000447081"/>
    </source>
</evidence>
<organism evidence="3 4">
    <name type="scientific">Escherichia coli</name>
    <dbReference type="NCBI Taxonomy" id="562"/>
    <lineage>
        <taxon>Bacteria</taxon>
        <taxon>Pseudomonadati</taxon>
        <taxon>Pseudomonadota</taxon>
        <taxon>Gammaproteobacteria</taxon>
        <taxon>Enterobacterales</taxon>
        <taxon>Enterobacteriaceae</taxon>
        <taxon>Escherichia</taxon>
    </lineage>
</organism>
<dbReference type="AlphaFoldDB" id="A0A8T6BGE2"/>
<proteinExistence type="predicted"/>